<evidence type="ECO:0000313" key="11">
    <source>
        <dbReference type="Proteomes" id="UP000772812"/>
    </source>
</evidence>
<keyword evidence="3" id="KW-0813">Transport</keyword>
<dbReference type="EMBL" id="JAACYA010000002">
    <property type="protein sequence ID" value="MBK3332659.1"/>
    <property type="molecule type" value="Genomic_DNA"/>
</dbReference>
<evidence type="ECO:0000256" key="4">
    <source>
        <dbReference type="ARBA" id="ARBA00022692"/>
    </source>
</evidence>
<comment type="similarity">
    <text evidence="2">Belongs to the V-ATPase 116 kDa subunit family.</text>
</comment>
<evidence type="ECO:0000256" key="2">
    <source>
        <dbReference type="ARBA" id="ARBA00009904"/>
    </source>
</evidence>
<gene>
    <name evidence="10" type="ORF">GWK41_06225</name>
</gene>
<keyword evidence="7 9" id="KW-0472">Membrane</keyword>
<feature type="transmembrane region" description="Helical" evidence="9">
    <location>
        <begin position="360"/>
        <end position="381"/>
    </location>
</feature>
<evidence type="ECO:0000256" key="1">
    <source>
        <dbReference type="ARBA" id="ARBA00004141"/>
    </source>
</evidence>
<evidence type="ECO:0000256" key="9">
    <source>
        <dbReference type="SAM" id="Phobius"/>
    </source>
</evidence>
<comment type="caution">
    <text evidence="10">The sequence shown here is derived from an EMBL/GenBank/DDBJ whole genome shotgun (WGS) entry which is preliminary data.</text>
</comment>
<feature type="transmembrane region" description="Helical" evidence="9">
    <location>
        <begin position="542"/>
        <end position="568"/>
    </location>
</feature>
<feature type="transmembrane region" description="Helical" evidence="9">
    <location>
        <begin position="324"/>
        <end position="348"/>
    </location>
</feature>
<name>A0ABS1GI94_9AQUI</name>
<evidence type="ECO:0000256" key="7">
    <source>
        <dbReference type="ARBA" id="ARBA00023136"/>
    </source>
</evidence>
<dbReference type="PANTHER" id="PTHR11629:SF63">
    <property type="entry name" value="V-TYPE PROTON ATPASE SUBUNIT A"/>
    <property type="match status" value="1"/>
</dbReference>
<keyword evidence="11" id="KW-1185">Reference proteome</keyword>
<keyword evidence="4 9" id="KW-0812">Transmembrane</keyword>
<dbReference type="Pfam" id="PF01496">
    <property type="entry name" value="V_ATPase_I"/>
    <property type="match status" value="2"/>
</dbReference>
<dbReference type="InterPro" id="IPR002490">
    <property type="entry name" value="V-ATPase_116kDa_su"/>
</dbReference>
<evidence type="ECO:0008006" key="12">
    <source>
        <dbReference type="Google" id="ProtNLM"/>
    </source>
</evidence>
<evidence type="ECO:0000256" key="3">
    <source>
        <dbReference type="ARBA" id="ARBA00022448"/>
    </source>
</evidence>
<evidence type="ECO:0000256" key="8">
    <source>
        <dbReference type="SAM" id="Coils"/>
    </source>
</evidence>
<dbReference type="Proteomes" id="UP000772812">
    <property type="component" value="Unassembled WGS sequence"/>
</dbReference>
<proteinExistence type="inferred from homology"/>
<reference evidence="10 11" key="1">
    <citation type="journal article" date="2021" name="Syst. Appl. Microbiol.">
        <title>Persephonella atlantica sp. nov.: How to adapt to physico-chemical gradients in high temperature hydrothermal habitats.</title>
        <authorList>
            <person name="Francois D.X."/>
            <person name="Godfroy A."/>
            <person name="Mathien C."/>
            <person name="Aube J."/>
            <person name="Cathalot C."/>
            <person name="Lesongeur F."/>
            <person name="L'Haridon S."/>
            <person name="Philippon X."/>
            <person name="Roussel E.G."/>
        </authorList>
    </citation>
    <scope>NUCLEOTIDE SEQUENCE [LARGE SCALE GENOMIC DNA]</scope>
    <source>
        <strain evidence="10 11">MO1340</strain>
    </source>
</reference>
<feature type="transmembrane region" description="Helical" evidence="9">
    <location>
        <begin position="463"/>
        <end position="483"/>
    </location>
</feature>
<feature type="transmembrane region" description="Helical" evidence="9">
    <location>
        <begin position="509"/>
        <end position="530"/>
    </location>
</feature>
<keyword evidence="5 9" id="KW-1133">Transmembrane helix</keyword>
<evidence type="ECO:0000313" key="10">
    <source>
        <dbReference type="EMBL" id="MBK3332659.1"/>
    </source>
</evidence>
<organism evidence="10 11">
    <name type="scientific">Persephonella atlantica</name>
    <dbReference type="NCBI Taxonomy" id="2699429"/>
    <lineage>
        <taxon>Bacteria</taxon>
        <taxon>Pseudomonadati</taxon>
        <taxon>Aquificota</taxon>
        <taxon>Aquificia</taxon>
        <taxon>Aquificales</taxon>
        <taxon>Hydrogenothermaceae</taxon>
        <taxon>Persephonella</taxon>
    </lineage>
</organism>
<evidence type="ECO:0000256" key="6">
    <source>
        <dbReference type="ARBA" id="ARBA00023065"/>
    </source>
</evidence>
<feature type="coiled-coil region" evidence="8">
    <location>
        <begin position="88"/>
        <end position="115"/>
    </location>
</feature>
<comment type="subcellular location">
    <subcellularLocation>
        <location evidence="1">Membrane</location>
        <topology evidence="1">Multi-pass membrane protein</topology>
    </subcellularLocation>
</comment>
<feature type="transmembrane region" description="Helical" evidence="9">
    <location>
        <begin position="432"/>
        <end position="457"/>
    </location>
</feature>
<feature type="transmembrane region" description="Helical" evidence="9">
    <location>
        <begin position="401"/>
        <end position="425"/>
    </location>
</feature>
<dbReference type="PANTHER" id="PTHR11629">
    <property type="entry name" value="VACUOLAR PROTON ATPASES"/>
    <property type="match status" value="1"/>
</dbReference>
<dbReference type="RefSeq" id="WP_200674078.1">
    <property type="nucleotide sequence ID" value="NZ_JAACYA010000002.1"/>
</dbReference>
<keyword evidence="8" id="KW-0175">Coiled coil</keyword>
<evidence type="ECO:0000256" key="5">
    <source>
        <dbReference type="ARBA" id="ARBA00022989"/>
    </source>
</evidence>
<sequence length="593" mass="68849">MIFPEKMVYLRIEIPEESFEKELINIGKSRLLHIDERKGQKLFLEEEKRAEYLYALTEKFLDILEIKEKTAGYKEFQMEEVEQFLSEIQSEINSISNLDKEIKKEEELLHQAEKIKMITSEKLNIPHLIKNLKHIKLKTGLFPSENIEPLILSLKSYDVFYLSGMMSEGTGWIVVFFVEEESRIKNILEKNQVKEIPLQYFTEEFVKELEKKKNILIKQKKNMKEKYTAKLLLINSFLKRKISLIKVKKSVEKHNHYYFLWGWVPEKKLREFVRFLEYSSVQTFPAKEDAPVLLKTPQIFKPFEKLIQNFSYPKYGEINPTVPFALSFLVLFGVMFGDVGHGFVLVIVGHFLKKRYKDAGNIFILSGISSTFFGFLYGSFFGFHDVIPHLLFSPIKNINSILIMSLVIGVIMLSISFLLNIISLFKRKKIKALIAGEGGLLWFLIYWYMIGIVIKAVVFNLDVVIDLFILGFLLLLAFVYIFIRTKSLTTSVIDTLRELLETVTNTVSFIRLGAFALAHSALFLAVFTVAKLLQNEEGETGILFWLVVIVGNAFIIVLEGIIVAIQTLRLEYYEFFKRFYEGGGTPYRPFTLD</sequence>
<accession>A0ABS1GI94</accession>
<protein>
    <recommendedName>
        <fullName evidence="12">V-type ATP synthase subunit I</fullName>
    </recommendedName>
</protein>
<keyword evidence="6" id="KW-0406">Ion transport</keyword>